<name>A0A1C7LXI0_GRIFR</name>
<dbReference type="PANTHER" id="PTHR43625">
    <property type="entry name" value="AFLATOXIN B1 ALDEHYDE REDUCTASE"/>
    <property type="match status" value="1"/>
</dbReference>
<accession>A0A1C7LXI0</accession>
<dbReference type="GO" id="GO:0005737">
    <property type="term" value="C:cytoplasm"/>
    <property type="evidence" value="ECO:0007669"/>
    <property type="project" value="TreeGrafter"/>
</dbReference>
<reference evidence="3 4" key="1">
    <citation type="submission" date="2016-03" db="EMBL/GenBank/DDBJ databases">
        <title>Whole genome sequencing of Grifola frondosa 9006-11.</title>
        <authorList>
            <person name="Min B."/>
            <person name="Park H."/>
            <person name="Kim J.-G."/>
            <person name="Cho H."/>
            <person name="Oh Y.-L."/>
            <person name="Kong W.-S."/>
            <person name="Choi I.-G."/>
        </authorList>
    </citation>
    <scope>NUCLEOTIDE SEQUENCE [LARGE SCALE GENOMIC DNA]</scope>
    <source>
        <strain evidence="3 4">9006-11</strain>
    </source>
</reference>
<dbReference type="STRING" id="5627.A0A1C7LXI0"/>
<dbReference type="GO" id="GO:0016491">
    <property type="term" value="F:oxidoreductase activity"/>
    <property type="evidence" value="ECO:0007669"/>
    <property type="project" value="UniProtKB-KW"/>
</dbReference>
<keyword evidence="1" id="KW-0560">Oxidoreductase</keyword>
<comment type="caution">
    <text evidence="3">The sequence shown here is derived from an EMBL/GenBank/DDBJ whole genome shotgun (WGS) entry which is preliminary data.</text>
</comment>
<dbReference type="PANTHER" id="PTHR43625:SF78">
    <property type="entry name" value="PYRIDOXAL REDUCTASE-RELATED"/>
    <property type="match status" value="1"/>
</dbReference>
<keyword evidence="4" id="KW-1185">Reference proteome</keyword>
<evidence type="ECO:0000313" key="3">
    <source>
        <dbReference type="EMBL" id="OBZ68729.1"/>
    </source>
</evidence>
<dbReference type="CDD" id="cd19077">
    <property type="entry name" value="AKR_AKR8A1-2"/>
    <property type="match status" value="1"/>
</dbReference>
<protein>
    <submittedName>
        <fullName evidence="3">Pyridoxal reductase</fullName>
    </submittedName>
</protein>
<evidence type="ECO:0000256" key="1">
    <source>
        <dbReference type="ARBA" id="ARBA00023002"/>
    </source>
</evidence>
<feature type="domain" description="NADP-dependent oxidoreductase" evidence="2">
    <location>
        <begin position="21"/>
        <end position="326"/>
    </location>
</feature>
<dbReference type="Proteomes" id="UP000092993">
    <property type="component" value="Unassembled WGS sequence"/>
</dbReference>
<dbReference type="Gene3D" id="3.20.20.100">
    <property type="entry name" value="NADP-dependent oxidoreductase domain"/>
    <property type="match status" value="1"/>
</dbReference>
<organism evidence="3 4">
    <name type="scientific">Grifola frondosa</name>
    <name type="common">Maitake</name>
    <name type="synonym">Polyporus frondosus</name>
    <dbReference type="NCBI Taxonomy" id="5627"/>
    <lineage>
        <taxon>Eukaryota</taxon>
        <taxon>Fungi</taxon>
        <taxon>Dikarya</taxon>
        <taxon>Basidiomycota</taxon>
        <taxon>Agaricomycotina</taxon>
        <taxon>Agaricomycetes</taxon>
        <taxon>Polyporales</taxon>
        <taxon>Grifolaceae</taxon>
        <taxon>Grifola</taxon>
    </lineage>
</organism>
<dbReference type="AlphaFoldDB" id="A0A1C7LXI0"/>
<dbReference type="SUPFAM" id="SSF51430">
    <property type="entry name" value="NAD(P)-linked oxidoreductase"/>
    <property type="match status" value="1"/>
</dbReference>
<dbReference type="EMBL" id="LUGG01000019">
    <property type="protein sequence ID" value="OBZ68729.1"/>
    <property type="molecule type" value="Genomic_DNA"/>
</dbReference>
<dbReference type="InterPro" id="IPR050791">
    <property type="entry name" value="Aldo-Keto_reductase"/>
</dbReference>
<dbReference type="OMA" id="IDLYQPC"/>
<proteinExistence type="predicted"/>
<dbReference type="OrthoDB" id="37537at2759"/>
<dbReference type="Pfam" id="PF00248">
    <property type="entry name" value="Aldo_ket_red"/>
    <property type="match status" value="1"/>
</dbReference>
<gene>
    <name evidence="3" type="primary">plr1_1</name>
    <name evidence="3" type="ORF">A0H81_11073</name>
</gene>
<evidence type="ECO:0000313" key="4">
    <source>
        <dbReference type="Proteomes" id="UP000092993"/>
    </source>
</evidence>
<dbReference type="InterPro" id="IPR023210">
    <property type="entry name" value="NADP_OxRdtase_dom"/>
</dbReference>
<dbReference type="InterPro" id="IPR036812">
    <property type="entry name" value="NAD(P)_OxRdtase_dom_sf"/>
</dbReference>
<evidence type="ECO:0000259" key="2">
    <source>
        <dbReference type="Pfam" id="PF00248"/>
    </source>
</evidence>
<sequence length="348" mass="38255">MTSQKTVQLGGTASDVAVAKVAHGLMMMTWAPTPVPDEQAFEAIKTGIDALPLGVKMLINSGEFYGHKLSTAGLELVARFFEKYPEYTDRVFLSVKVLNCALLDGGQKEGALVPDASPQNLRRSVDLIVSKLRGTKRLDLFQCARVDPHVPIEEEIKTLVGFIHEGKFDHIGMSECRADTLRRAHAVHPISVVEIEVSPWMYEEETKKVIATARELGIAVAAYSPLGNGFLTGSIKSLDDLPDGDIRRVYDRFQLENFKHNMSIVNAISVLAEKKAITPAQLCIAWVGSLGPHVIPLPGSSKKKRILENLAGGNVELTQEEINEIMTVLSCHEVKGDRYHSGEIFLWG</sequence>